<name>A0A4Q1BAS3_TREME</name>
<keyword evidence="4" id="KW-1185">Reference proteome</keyword>
<feature type="region of interest" description="Disordered" evidence="1">
    <location>
        <begin position="1"/>
        <end position="22"/>
    </location>
</feature>
<gene>
    <name evidence="3" type="ORF">M231_06852</name>
</gene>
<dbReference type="InterPro" id="IPR005135">
    <property type="entry name" value="Endo/exonuclease/phosphatase"/>
</dbReference>
<dbReference type="VEuPathDB" id="FungiDB:TREMEDRAFT_62723"/>
<dbReference type="OrthoDB" id="276515at2759"/>
<evidence type="ECO:0000313" key="3">
    <source>
        <dbReference type="EMBL" id="RXK35888.1"/>
    </source>
</evidence>
<dbReference type="CDD" id="cd09083">
    <property type="entry name" value="EEP-1"/>
    <property type="match status" value="1"/>
</dbReference>
<evidence type="ECO:0000313" key="4">
    <source>
        <dbReference type="Proteomes" id="UP000289152"/>
    </source>
</evidence>
<organism evidence="3 4">
    <name type="scientific">Tremella mesenterica</name>
    <name type="common">Jelly fungus</name>
    <dbReference type="NCBI Taxonomy" id="5217"/>
    <lineage>
        <taxon>Eukaryota</taxon>
        <taxon>Fungi</taxon>
        <taxon>Dikarya</taxon>
        <taxon>Basidiomycota</taxon>
        <taxon>Agaricomycotina</taxon>
        <taxon>Tremellomycetes</taxon>
        <taxon>Tremellales</taxon>
        <taxon>Tremellaceae</taxon>
        <taxon>Tremella</taxon>
    </lineage>
</organism>
<dbReference type="Gene3D" id="3.60.10.10">
    <property type="entry name" value="Endonuclease/exonuclease/phosphatase"/>
    <property type="match status" value="1"/>
</dbReference>
<dbReference type="SUPFAM" id="SSF56219">
    <property type="entry name" value="DNase I-like"/>
    <property type="match status" value="1"/>
</dbReference>
<accession>A0A4Q1BAS3</accession>
<evidence type="ECO:0000256" key="1">
    <source>
        <dbReference type="SAM" id="MobiDB-lite"/>
    </source>
</evidence>
<proteinExistence type="predicted"/>
<dbReference type="EMBL" id="SDIL01000117">
    <property type="protein sequence ID" value="RXK35888.1"/>
    <property type="molecule type" value="Genomic_DNA"/>
</dbReference>
<dbReference type="Proteomes" id="UP000289152">
    <property type="component" value="Unassembled WGS sequence"/>
</dbReference>
<dbReference type="GO" id="GO:0000175">
    <property type="term" value="F:3'-5'-RNA exonuclease activity"/>
    <property type="evidence" value="ECO:0007669"/>
    <property type="project" value="TreeGrafter"/>
</dbReference>
<protein>
    <recommendedName>
        <fullName evidence="2">Endonuclease/exonuclease/phosphatase domain-containing protein</fullName>
    </recommendedName>
</protein>
<feature type="compositionally biased region" description="Low complexity" evidence="1">
    <location>
        <begin position="1"/>
        <end position="15"/>
    </location>
</feature>
<evidence type="ECO:0000259" key="2">
    <source>
        <dbReference type="Pfam" id="PF03372"/>
    </source>
</evidence>
<dbReference type="InterPro" id="IPR036691">
    <property type="entry name" value="Endo/exonu/phosph_ase_sf"/>
</dbReference>
<dbReference type="Pfam" id="PF03372">
    <property type="entry name" value="Exo_endo_phos"/>
    <property type="match status" value="1"/>
</dbReference>
<dbReference type="InterPro" id="IPR050410">
    <property type="entry name" value="CCR4/nocturin_mRNA_transcr"/>
</dbReference>
<dbReference type="PANTHER" id="PTHR12121">
    <property type="entry name" value="CARBON CATABOLITE REPRESSOR PROTEIN 4"/>
    <property type="match status" value="1"/>
</dbReference>
<dbReference type="AlphaFoldDB" id="A0A4Q1BAS3"/>
<feature type="domain" description="Endonuclease/exonuclease/phosphatase" evidence="2">
    <location>
        <begin position="69"/>
        <end position="301"/>
    </location>
</feature>
<reference evidence="3 4" key="1">
    <citation type="submission" date="2016-06" db="EMBL/GenBank/DDBJ databases">
        <title>Evolution of pathogenesis and genome organization in the Tremellales.</title>
        <authorList>
            <person name="Cuomo C."/>
            <person name="Litvintseva A."/>
            <person name="Heitman J."/>
            <person name="Chen Y."/>
            <person name="Sun S."/>
            <person name="Springer D."/>
            <person name="Dromer F."/>
            <person name="Young S."/>
            <person name="Zeng Q."/>
            <person name="Chapman S."/>
            <person name="Gujja S."/>
            <person name="Saif S."/>
            <person name="Birren B."/>
        </authorList>
    </citation>
    <scope>NUCLEOTIDE SEQUENCE [LARGE SCALE GENOMIC DNA]</scope>
    <source>
        <strain evidence="3 4">ATCC 28783</strain>
    </source>
</reference>
<dbReference type="InParanoid" id="A0A4Q1BAS3"/>
<dbReference type="PANTHER" id="PTHR12121:SF36">
    <property type="entry name" value="ENDONUCLEASE_EXONUCLEASE_PHOSPHATASE DOMAIN-CONTAINING PROTEIN"/>
    <property type="match status" value="1"/>
</dbReference>
<sequence length="389" mass="43846">MVTVSSSRSSTPSDSEPLKSTRAPIHLATLNIKFDGDRDHPVPIPPHGAVPPSKKFFRGPYDQLPWAERRSRMVDALLSLGDLDIVAFQEVYKNQLDDIQTLLGPEYSHVGVGRDDGIEAGEYSPIFYDSTRFELLKWTTKWLSTTPDKPSKGWDAGNISFHNLPRIMTLLSLKDRFRGLVHVVNTHWDDLGFRARAESGLMMRQEIWRWVRGIDENEQIGKGVVILLGDLNSPPEEEGYKNLTSTHGIPGQSTFTFLDTQSHLRTRPNGRQSNPYGPLHTYTGFSRTERTKRIDFIFLASDQDLPAFPPVPLQEHVTIDDGEKSSDKVSSAREGRLISKQVISTGKTRIRGGYQIDTYAVIDNFVDGDVTGWRGLWSDHRAVRVTISF</sequence>
<comment type="caution">
    <text evidence="3">The sequence shown here is derived from an EMBL/GenBank/DDBJ whole genome shotgun (WGS) entry which is preliminary data.</text>
</comment>